<keyword evidence="3" id="KW-1185">Reference proteome</keyword>
<reference evidence="2 3" key="1">
    <citation type="journal article" date="2023" name="Commun. Biol.">
        <title>Reorganization of the ancestral sex-determining regions during the evolution of trioecy in Pleodorina starrii.</title>
        <authorList>
            <person name="Takahashi K."/>
            <person name="Suzuki S."/>
            <person name="Kawai-Toyooka H."/>
            <person name="Yamamoto K."/>
            <person name="Hamaji T."/>
            <person name="Ootsuki R."/>
            <person name="Yamaguchi H."/>
            <person name="Kawachi M."/>
            <person name="Higashiyama T."/>
            <person name="Nozaki H."/>
        </authorList>
    </citation>
    <scope>NUCLEOTIDE SEQUENCE [LARGE SCALE GENOMIC DNA]</scope>
    <source>
        <strain evidence="2 3">NIES-4479</strain>
    </source>
</reference>
<proteinExistence type="predicted"/>
<feature type="region of interest" description="Disordered" evidence="1">
    <location>
        <begin position="1"/>
        <end position="48"/>
    </location>
</feature>
<evidence type="ECO:0000313" key="2">
    <source>
        <dbReference type="EMBL" id="GLC49279.1"/>
    </source>
</evidence>
<dbReference type="EMBL" id="BRXU01000002">
    <property type="protein sequence ID" value="GLC49279.1"/>
    <property type="molecule type" value="Genomic_DNA"/>
</dbReference>
<organism evidence="2 3">
    <name type="scientific">Pleodorina starrii</name>
    <dbReference type="NCBI Taxonomy" id="330485"/>
    <lineage>
        <taxon>Eukaryota</taxon>
        <taxon>Viridiplantae</taxon>
        <taxon>Chlorophyta</taxon>
        <taxon>core chlorophytes</taxon>
        <taxon>Chlorophyceae</taxon>
        <taxon>CS clade</taxon>
        <taxon>Chlamydomonadales</taxon>
        <taxon>Volvocaceae</taxon>
        <taxon>Pleodorina</taxon>
    </lineage>
</organism>
<name>A0A9W6BC14_9CHLO</name>
<evidence type="ECO:0000256" key="1">
    <source>
        <dbReference type="SAM" id="MobiDB-lite"/>
    </source>
</evidence>
<dbReference type="Proteomes" id="UP001165080">
    <property type="component" value="Unassembled WGS sequence"/>
</dbReference>
<comment type="caution">
    <text evidence="2">The sequence shown here is derived from an EMBL/GenBank/DDBJ whole genome shotgun (WGS) entry which is preliminary data.</text>
</comment>
<evidence type="ECO:0000313" key="3">
    <source>
        <dbReference type="Proteomes" id="UP001165080"/>
    </source>
</evidence>
<sequence>MSPRSTTPEESPLMANANAAAAPPQQLLGGAQHPDNEPDDRPALMPHPAYRGVSQCYRSERQTAELAAEAYDVVMLAVHGERIRTNLPLSHYEELLPHLGDLNVEKIVPALKWTQTVALVRRLVAGDPSLPDDHPSAMAVALMTTSGPAVLRRRAAEIEVLLWRLIVRTVQAGGVVWVERRN</sequence>
<dbReference type="AlphaFoldDB" id="A0A9W6BC14"/>
<feature type="compositionally biased region" description="Low complexity" evidence="1">
    <location>
        <begin position="15"/>
        <end position="31"/>
    </location>
</feature>
<accession>A0A9W6BC14</accession>
<gene>
    <name evidence="2" type="primary">PLEST004269</name>
    <name evidence="2" type="ORF">PLESTB_000201800</name>
</gene>
<protein>
    <submittedName>
        <fullName evidence="2">Uncharacterized protein</fullName>
    </submittedName>
</protein>